<dbReference type="AlphaFoldDB" id="A0AAE0UW03"/>
<dbReference type="PROSITE" id="PS50835">
    <property type="entry name" value="IG_LIKE"/>
    <property type="match status" value="2"/>
</dbReference>
<dbReference type="PANTHER" id="PTHR23411">
    <property type="entry name" value="TAPASIN"/>
    <property type="match status" value="1"/>
</dbReference>
<dbReference type="SUPFAM" id="SSF48726">
    <property type="entry name" value="Immunoglobulin"/>
    <property type="match status" value="3"/>
</dbReference>
<feature type="domain" description="Ig-like" evidence="2">
    <location>
        <begin position="28"/>
        <end position="122"/>
    </location>
</feature>
<dbReference type="PROSITE" id="PS00290">
    <property type="entry name" value="IG_MHC"/>
    <property type="match status" value="1"/>
</dbReference>
<dbReference type="Gene3D" id="2.60.40.10">
    <property type="entry name" value="Immunoglobulins"/>
    <property type="match status" value="3"/>
</dbReference>
<dbReference type="InterPro" id="IPR003597">
    <property type="entry name" value="Ig_C1-set"/>
</dbReference>
<dbReference type="InterPro" id="IPR013783">
    <property type="entry name" value="Ig-like_fold"/>
</dbReference>
<dbReference type="Pfam" id="PF07654">
    <property type="entry name" value="C1-set"/>
    <property type="match status" value="2"/>
</dbReference>
<evidence type="ECO:0000256" key="1">
    <source>
        <dbReference type="ARBA" id="ARBA00023319"/>
    </source>
</evidence>
<evidence type="ECO:0000313" key="4">
    <source>
        <dbReference type="Proteomes" id="UP001274896"/>
    </source>
</evidence>
<accession>A0AAE0UW03</accession>
<comment type="caution">
    <text evidence="3">The sequence shown here is derived from an EMBL/GenBank/DDBJ whole genome shotgun (WGS) entry which is preliminary data.</text>
</comment>
<evidence type="ECO:0000313" key="3">
    <source>
        <dbReference type="EMBL" id="KAK3519936.1"/>
    </source>
</evidence>
<dbReference type="InterPro" id="IPR050380">
    <property type="entry name" value="Immune_Resp_Modulators"/>
</dbReference>
<dbReference type="CDD" id="cd05768">
    <property type="entry name" value="IgC1_CH3_IgAGD_CH4_IgAEM"/>
    <property type="match status" value="1"/>
</dbReference>
<dbReference type="InterPro" id="IPR007110">
    <property type="entry name" value="Ig-like_dom"/>
</dbReference>
<evidence type="ECO:0000259" key="2">
    <source>
        <dbReference type="PROSITE" id="PS50835"/>
    </source>
</evidence>
<dbReference type="EMBL" id="JAUCMX010000016">
    <property type="protein sequence ID" value="KAK3519936.1"/>
    <property type="molecule type" value="Genomic_DNA"/>
</dbReference>
<dbReference type="InterPro" id="IPR036179">
    <property type="entry name" value="Ig-like_dom_sf"/>
</dbReference>
<protein>
    <recommendedName>
        <fullName evidence="2">Ig-like domain-containing protein</fullName>
    </recommendedName>
</protein>
<keyword evidence="4" id="KW-1185">Reference proteome</keyword>
<feature type="domain" description="Ig-like" evidence="2">
    <location>
        <begin position="174"/>
        <end position="273"/>
    </location>
</feature>
<dbReference type="FunFam" id="2.60.40.10:FF:000463">
    <property type="entry name" value="Immunoglobulin heavy constant gamma 1"/>
    <property type="match status" value="1"/>
</dbReference>
<name>A0AAE0UW03_9TELE</name>
<dbReference type="SMART" id="SM00407">
    <property type="entry name" value="IGc1"/>
    <property type="match status" value="2"/>
</dbReference>
<reference evidence="3" key="1">
    <citation type="submission" date="2023-06" db="EMBL/GenBank/DDBJ databases">
        <title>Male Hemibagrus guttatus genome.</title>
        <authorList>
            <person name="Bian C."/>
        </authorList>
    </citation>
    <scope>NUCLEOTIDE SEQUENCE</scope>
    <source>
        <strain evidence="3">Male_cb2023</strain>
        <tissue evidence="3">Muscle</tissue>
    </source>
</reference>
<dbReference type="InterPro" id="IPR003006">
    <property type="entry name" value="Ig/MHC_CS"/>
</dbReference>
<dbReference type="Proteomes" id="UP001274896">
    <property type="component" value="Unassembled WGS sequence"/>
</dbReference>
<dbReference type="FunFam" id="2.60.40.10:FF:002350">
    <property type="entry name" value="Immunoglobulin heavy variable 1-4"/>
    <property type="match status" value="1"/>
</dbReference>
<gene>
    <name evidence="3" type="ORF">QTP70_008032</name>
</gene>
<keyword evidence="1" id="KW-0393">Immunoglobulin domain</keyword>
<proteinExistence type="predicted"/>
<sequence>MVLSHCDNAFDYWGKGTTVTVTSAVQGPPQSLFPLWQCGASEGFVTLGCITRDLASADGLTFSWADGSGKALTDVVQYPAVQANGGYTSVSHARIQATEWDKKNTYTCEVQNSAGKKYATLRKPEVAELDASLLLTAPTQADIDNGTATFICLAENFSPKTYKFKWSQGNKVCPKVYLLPPPEIIDESVTLTCYVKDFYPKEVAVSWLVDDTPVEIVNGYVQATTNVIENNLFSAYSQLIVKAAIWKQGAVFTCRVYHESIEESVLLISRSITSNSNPPTITHLSLNVPSVCNKK</sequence>
<organism evidence="3 4">
    <name type="scientific">Hemibagrus guttatus</name>
    <dbReference type="NCBI Taxonomy" id="175788"/>
    <lineage>
        <taxon>Eukaryota</taxon>
        <taxon>Metazoa</taxon>
        <taxon>Chordata</taxon>
        <taxon>Craniata</taxon>
        <taxon>Vertebrata</taxon>
        <taxon>Euteleostomi</taxon>
        <taxon>Actinopterygii</taxon>
        <taxon>Neopterygii</taxon>
        <taxon>Teleostei</taxon>
        <taxon>Ostariophysi</taxon>
        <taxon>Siluriformes</taxon>
        <taxon>Bagridae</taxon>
        <taxon>Hemibagrus</taxon>
    </lineage>
</organism>